<dbReference type="EMBL" id="KQ982262">
    <property type="protein sequence ID" value="KYQ58523.1"/>
    <property type="molecule type" value="Genomic_DNA"/>
</dbReference>
<reference evidence="4 5" key="1">
    <citation type="submission" date="2015-09" db="EMBL/GenBank/DDBJ databases">
        <title>Trachymyrmex zeteki WGS genome.</title>
        <authorList>
            <person name="Nygaard S."/>
            <person name="Hu H."/>
            <person name="Boomsma J."/>
            <person name="Zhang G."/>
        </authorList>
    </citation>
    <scope>NUCLEOTIDE SEQUENCE [LARGE SCALE GENOMIC DNA]</scope>
    <source>
        <strain evidence="4">Tzet28-1</strain>
        <tissue evidence="4">Whole body</tissue>
    </source>
</reference>
<dbReference type="InterPro" id="IPR021896">
    <property type="entry name" value="THAP9-like_HTH"/>
</dbReference>
<feature type="domain" description="Transposable element P transposase-like RNase H" evidence="2">
    <location>
        <begin position="61"/>
        <end position="198"/>
    </location>
</feature>
<dbReference type="Pfam" id="PF12017">
    <property type="entry name" value="Tnp_P_element"/>
    <property type="match status" value="1"/>
</dbReference>
<dbReference type="PANTHER" id="PTHR47577">
    <property type="entry name" value="THAP DOMAIN-CONTAINING PROTEIN 6"/>
    <property type="match status" value="1"/>
</dbReference>
<evidence type="ECO:0000313" key="5">
    <source>
        <dbReference type="Proteomes" id="UP000075809"/>
    </source>
</evidence>
<feature type="domain" description="THAP9-like helix-turn-helix" evidence="1">
    <location>
        <begin position="4"/>
        <end position="54"/>
    </location>
</feature>
<dbReference type="Proteomes" id="UP000075809">
    <property type="component" value="Unassembled WGS sequence"/>
</dbReference>
<dbReference type="STRING" id="64791.A0A151XDU1"/>
<evidence type="ECO:0000313" key="4">
    <source>
        <dbReference type="EMBL" id="KYQ58523.1"/>
    </source>
</evidence>
<dbReference type="Pfam" id="PF21787">
    <property type="entry name" value="TNP-like_RNaseH_N"/>
    <property type="match status" value="1"/>
</dbReference>
<dbReference type="PANTHER" id="PTHR47577:SF2">
    <property type="entry name" value="THAP DOMAIN CONTAINING 9"/>
    <property type="match status" value="1"/>
</dbReference>
<keyword evidence="5" id="KW-1185">Reference proteome</keyword>
<evidence type="ECO:0000259" key="3">
    <source>
        <dbReference type="Pfam" id="PF21788"/>
    </source>
</evidence>
<gene>
    <name evidence="4" type="ORF">ALC60_02479</name>
</gene>
<dbReference type="AlphaFoldDB" id="A0A151XDU1"/>
<accession>A0A151XDU1</accession>
<dbReference type="Pfam" id="PF21788">
    <property type="entry name" value="TNP-like_GBD"/>
    <property type="match status" value="1"/>
</dbReference>
<protein>
    <submittedName>
        <fullName evidence="4">THAP domain-containing protein 9</fullName>
    </submittedName>
</protein>
<organism evidence="4 5">
    <name type="scientific">Mycetomoellerius zeteki</name>
    <dbReference type="NCBI Taxonomy" id="64791"/>
    <lineage>
        <taxon>Eukaryota</taxon>
        <taxon>Metazoa</taxon>
        <taxon>Ecdysozoa</taxon>
        <taxon>Arthropoda</taxon>
        <taxon>Hexapoda</taxon>
        <taxon>Insecta</taxon>
        <taxon>Pterygota</taxon>
        <taxon>Neoptera</taxon>
        <taxon>Endopterygota</taxon>
        <taxon>Hymenoptera</taxon>
        <taxon>Apocrita</taxon>
        <taxon>Aculeata</taxon>
        <taxon>Formicoidea</taxon>
        <taxon>Formicidae</taxon>
        <taxon>Myrmicinae</taxon>
        <taxon>Mycetomoellerius</taxon>
    </lineage>
</organism>
<feature type="domain" description="Transposable element P transposase-like GTP-binding insertion" evidence="3">
    <location>
        <begin position="221"/>
        <end position="331"/>
    </location>
</feature>
<dbReference type="InterPro" id="IPR048365">
    <property type="entry name" value="TNP-like_RNaseH_N"/>
</dbReference>
<evidence type="ECO:0000259" key="1">
    <source>
        <dbReference type="Pfam" id="PF12017"/>
    </source>
</evidence>
<dbReference type="InterPro" id="IPR048366">
    <property type="entry name" value="TNP-like_GBD"/>
</dbReference>
<proteinExistence type="predicted"/>
<name>A0A151XDU1_9HYME</name>
<sequence length="563" mass="65200">MKAIISRKIRKGGTYSPEIRSFVLTLHFYSPKAYKYVRDSWNNLLPNPSTIRNWYHVIDGSPGFTTEALNAIALRNNDNSKPVIINLVIDEMSIKEEMIYDKKRFHGSIEYGIVEDDNDSALAANNILVFMAVSLNDNWKVPIGYFLIRSLIGSSLNGSERANLLTLAFEQLNKINCKVFSITFDGVSSNISMCTALGANLQYGENFKPFFINPVTLDICYVFYDFLERIEWVHIINLHKLQQKEGLKAANKLTNKHIYYKNNRMNVKLAIQTLSESVYNSLMFLLKLPDSTINSQFANCKPTAGFCLNFNNMGDILNCNNKFSRHKFKTPLTSENYAQLQTHAKYFEEYINSLIPVNCLSDSFEILHATSNPKKIKCPIVNEDMENFDKEILTFDHDYVKTMWQLTPYVDNIVQYIAGYICNRLYNIINCEICKNQLVGEKMPLLSELKNRGPYLKPSDDICIICKISESTIRQYMNELKKIYIKQFLTNTVLSKLSSPFSNSTMQDHILTQEIFDNHRIQLCKHIISLYIDVRLFYEAKNMSSKDDYIRQKYTKLILFHHQ</sequence>
<evidence type="ECO:0000259" key="2">
    <source>
        <dbReference type="Pfam" id="PF21787"/>
    </source>
</evidence>